<dbReference type="PANTHER" id="PTHR36378:SF1">
    <property type="entry name" value="COTTON FIBER PROTEIN"/>
    <property type="match status" value="1"/>
</dbReference>
<accession>A0A7I8L7S8</accession>
<sequence length="182" mass="19017">MEEAAAAAAGECRRRKALTAKKKRPGVNLLRLAVFMVRLRSPPGAAPSPAGGAASPRGKGLWKTLVAVVRLLHPVGDRGGAMLLPTGTSSAPPTPPSPSASEDSQSGWTSRYPSAADLRELADSESDEEADGGGGGGAPHSIDLRAEEFIARFYEQMRLQQLDSLNADPVEPYCRSSAGTHS</sequence>
<dbReference type="PANTHER" id="PTHR36378">
    <property type="entry name" value="COTTON FIBER PROTEIN"/>
    <property type="match status" value="1"/>
</dbReference>
<feature type="region of interest" description="Disordered" evidence="1">
    <location>
        <begin position="80"/>
        <end position="142"/>
    </location>
</feature>
<organism evidence="2 3">
    <name type="scientific">Spirodela intermedia</name>
    <name type="common">Intermediate duckweed</name>
    <dbReference type="NCBI Taxonomy" id="51605"/>
    <lineage>
        <taxon>Eukaryota</taxon>
        <taxon>Viridiplantae</taxon>
        <taxon>Streptophyta</taxon>
        <taxon>Embryophyta</taxon>
        <taxon>Tracheophyta</taxon>
        <taxon>Spermatophyta</taxon>
        <taxon>Magnoliopsida</taxon>
        <taxon>Liliopsida</taxon>
        <taxon>Araceae</taxon>
        <taxon>Lemnoideae</taxon>
        <taxon>Spirodela</taxon>
    </lineage>
</organism>
<feature type="region of interest" description="Disordered" evidence="1">
    <location>
        <begin position="162"/>
        <end position="182"/>
    </location>
</feature>
<dbReference type="Proteomes" id="UP000663760">
    <property type="component" value="Chromosome 12"/>
</dbReference>
<dbReference type="Pfam" id="PF05553">
    <property type="entry name" value="DUF761"/>
    <property type="match status" value="1"/>
</dbReference>
<evidence type="ECO:0000313" key="2">
    <source>
        <dbReference type="EMBL" id="CAA7406101.1"/>
    </source>
</evidence>
<dbReference type="OrthoDB" id="1926607at2759"/>
<dbReference type="InterPro" id="IPR008480">
    <property type="entry name" value="DUF761_pln"/>
</dbReference>
<protein>
    <submittedName>
        <fullName evidence="2">Uncharacterized protein</fullName>
    </submittedName>
</protein>
<name>A0A7I8L7S8_SPIIN</name>
<reference evidence="2" key="1">
    <citation type="submission" date="2020-02" db="EMBL/GenBank/DDBJ databases">
        <authorList>
            <person name="Scholz U."/>
            <person name="Mascher M."/>
            <person name="Fiebig A."/>
        </authorList>
    </citation>
    <scope>NUCLEOTIDE SEQUENCE</scope>
</reference>
<dbReference type="EMBL" id="LR746275">
    <property type="protein sequence ID" value="CAA7406101.1"/>
    <property type="molecule type" value="Genomic_DNA"/>
</dbReference>
<proteinExistence type="predicted"/>
<dbReference type="AlphaFoldDB" id="A0A7I8L7S8"/>
<evidence type="ECO:0000256" key="1">
    <source>
        <dbReference type="SAM" id="MobiDB-lite"/>
    </source>
</evidence>
<evidence type="ECO:0000313" key="3">
    <source>
        <dbReference type="Proteomes" id="UP000663760"/>
    </source>
</evidence>
<gene>
    <name evidence="2" type="ORF">SI8410_12016779</name>
</gene>
<keyword evidence="3" id="KW-1185">Reference proteome</keyword>
<feature type="compositionally biased region" description="Polar residues" evidence="1">
    <location>
        <begin position="102"/>
        <end position="112"/>
    </location>
</feature>